<keyword evidence="3" id="KW-0133">Cell shape</keyword>
<dbReference type="GO" id="GO:0009252">
    <property type="term" value="P:peptidoglycan biosynthetic process"/>
    <property type="evidence" value="ECO:0007669"/>
    <property type="project" value="UniProtKB-KW"/>
</dbReference>
<evidence type="ECO:0000256" key="2">
    <source>
        <dbReference type="ARBA" id="ARBA00022679"/>
    </source>
</evidence>
<comment type="caution">
    <text evidence="8">The sequence shown here is derived from an EMBL/GenBank/DDBJ whole genome shotgun (WGS) entry which is preliminary data.</text>
</comment>
<evidence type="ECO:0000256" key="6">
    <source>
        <dbReference type="ARBA" id="ARBA00023316"/>
    </source>
</evidence>
<evidence type="ECO:0000256" key="1">
    <source>
        <dbReference type="ARBA" id="ARBA00009943"/>
    </source>
</evidence>
<dbReference type="GO" id="GO:0016755">
    <property type="term" value="F:aminoacyltransferase activity"/>
    <property type="evidence" value="ECO:0007669"/>
    <property type="project" value="InterPro"/>
</dbReference>
<dbReference type="PROSITE" id="PS51191">
    <property type="entry name" value="FEMABX"/>
    <property type="match status" value="1"/>
</dbReference>
<evidence type="ECO:0000256" key="4">
    <source>
        <dbReference type="ARBA" id="ARBA00022984"/>
    </source>
</evidence>
<dbReference type="PANTHER" id="PTHR36174:SF1">
    <property type="entry name" value="LIPID II:GLYCINE GLYCYLTRANSFERASE"/>
    <property type="match status" value="1"/>
</dbReference>
<name>A0A7W5DSM4_9PORP</name>
<keyword evidence="6" id="KW-0961">Cell wall biogenesis/degradation</keyword>
<evidence type="ECO:0000256" key="5">
    <source>
        <dbReference type="ARBA" id="ARBA00023315"/>
    </source>
</evidence>
<dbReference type="EMBL" id="JACHYB010000002">
    <property type="protein sequence ID" value="MBB3188025.1"/>
    <property type="molecule type" value="Genomic_DNA"/>
</dbReference>
<protein>
    <submittedName>
        <fullName evidence="8">Lipid II:glycine glycyltransferase (Peptidoglycan interpeptide bridge formation enzyme)</fullName>
    </submittedName>
</protein>
<dbReference type="GO" id="GO:0008360">
    <property type="term" value="P:regulation of cell shape"/>
    <property type="evidence" value="ECO:0007669"/>
    <property type="project" value="UniProtKB-KW"/>
</dbReference>
<comment type="similarity">
    <text evidence="1">Belongs to the FemABX family.</text>
</comment>
<keyword evidence="5" id="KW-0012">Acyltransferase</keyword>
<evidence type="ECO:0000313" key="8">
    <source>
        <dbReference type="EMBL" id="MBB3188025.1"/>
    </source>
</evidence>
<dbReference type="InterPro" id="IPR050644">
    <property type="entry name" value="PG_Glycine_Bridge_Synth"/>
</dbReference>
<keyword evidence="4" id="KW-0573">Peptidoglycan synthesis</keyword>
<dbReference type="InterPro" id="IPR038740">
    <property type="entry name" value="BioF2-like_GNAT_dom"/>
</dbReference>
<evidence type="ECO:0000313" key="9">
    <source>
        <dbReference type="Proteomes" id="UP000544222"/>
    </source>
</evidence>
<reference evidence="8 9" key="1">
    <citation type="submission" date="2020-08" db="EMBL/GenBank/DDBJ databases">
        <title>Genomic Encyclopedia of Type Strains, Phase IV (KMG-IV): sequencing the most valuable type-strain genomes for metagenomic binning, comparative biology and taxonomic classification.</title>
        <authorList>
            <person name="Goeker M."/>
        </authorList>
    </citation>
    <scope>NUCLEOTIDE SEQUENCE [LARGE SCALE GENOMIC DNA]</scope>
    <source>
        <strain evidence="8 9">DSM 27471</strain>
    </source>
</reference>
<dbReference type="InterPro" id="IPR003447">
    <property type="entry name" value="FEMABX"/>
</dbReference>
<dbReference type="InterPro" id="IPR016181">
    <property type="entry name" value="Acyl_CoA_acyltransferase"/>
</dbReference>
<evidence type="ECO:0000259" key="7">
    <source>
        <dbReference type="Pfam" id="PF13480"/>
    </source>
</evidence>
<dbReference type="Gene3D" id="3.40.630.30">
    <property type="match status" value="2"/>
</dbReference>
<sequence length="342" mass="40365">MNHPNSSYIIRTSIHDIDRDQWTMFVNTHPQGNFFHTPDYVDLYQDIKGYKSYVVSAYNSNLQMVGILVAIRQTVYNGLLGYLTSRAIVVGGPLIDAQHPDVAELLLKSYCKKIRHRAVYTQFRNQFDMSPFQQAFQQVSARFEEHLNILIDLTNSEETLWKEVYPQRRNKIRQALKQQVEVRELKTDQEREESWKILRAVYEREKLPLAKKTVFEKAFKILVPKGMLKIYGAFYQQQLIGTRYLFAYKTQIFDWYAGSYQKFYSVRPNDLLPWEIFLRCKDEGFTTFDFGGAGNPNIPYGVRDYKIRYGGTLVNFGRYEIAHNNAIFALMQNAFRFWQKLR</sequence>
<accession>A0A7W5DSM4</accession>
<proteinExistence type="inferred from homology"/>
<dbReference type="AlphaFoldDB" id="A0A7W5DSM4"/>
<feature type="domain" description="BioF2-like acetyltransferase" evidence="7">
    <location>
        <begin position="168"/>
        <end position="295"/>
    </location>
</feature>
<dbReference type="Pfam" id="PF13480">
    <property type="entry name" value="Acetyltransf_6"/>
    <property type="match status" value="1"/>
</dbReference>
<keyword evidence="2 8" id="KW-0808">Transferase</keyword>
<dbReference type="GO" id="GO:0071555">
    <property type="term" value="P:cell wall organization"/>
    <property type="evidence" value="ECO:0007669"/>
    <property type="project" value="UniProtKB-KW"/>
</dbReference>
<organism evidence="8 9">
    <name type="scientific">Microbacter margulisiae</name>
    <dbReference type="NCBI Taxonomy" id="1350067"/>
    <lineage>
        <taxon>Bacteria</taxon>
        <taxon>Pseudomonadati</taxon>
        <taxon>Bacteroidota</taxon>
        <taxon>Bacteroidia</taxon>
        <taxon>Bacteroidales</taxon>
        <taxon>Porphyromonadaceae</taxon>
        <taxon>Microbacter</taxon>
    </lineage>
</organism>
<dbReference type="SUPFAM" id="SSF55729">
    <property type="entry name" value="Acyl-CoA N-acyltransferases (Nat)"/>
    <property type="match status" value="2"/>
</dbReference>
<dbReference type="Proteomes" id="UP000544222">
    <property type="component" value="Unassembled WGS sequence"/>
</dbReference>
<keyword evidence="9" id="KW-1185">Reference proteome</keyword>
<dbReference type="PANTHER" id="PTHR36174">
    <property type="entry name" value="LIPID II:GLYCINE GLYCYLTRANSFERASE"/>
    <property type="match status" value="1"/>
</dbReference>
<dbReference type="RefSeq" id="WP_183413818.1">
    <property type="nucleotide sequence ID" value="NZ_JACHYB010000002.1"/>
</dbReference>
<evidence type="ECO:0000256" key="3">
    <source>
        <dbReference type="ARBA" id="ARBA00022960"/>
    </source>
</evidence>
<gene>
    <name evidence="8" type="ORF">FHX64_002223</name>
</gene>